<accession>A0ABD3LR28</accession>
<reference evidence="1 2" key="1">
    <citation type="submission" date="2024-11" db="EMBL/GenBank/DDBJ databases">
        <title>Chromosome-level genome assembly of Eucalyptus globulus Labill. provides insights into its genome evolution.</title>
        <authorList>
            <person name="Li X."/>
        </authorList>
    </citation>
    <scope>NUCLEOTIDE SEQUENCE [LARGE SCALE GENOMIC DNA]</scope>
    <source>
        <strain evidence="1">CL2024</strain>
        <tissue evidence="1">Fresh tender leaves</tissue>
    </source>
</reference>
<dbReference type="AlphaFoldDB" id="A0ABD3LR28"/>
<proteinExistence type="predicted"/>
<protein>
    <recommendedName>
        <fullName evidence="3">Peptidylprolyl isomerase</fullName>
    </recommendedName>
</protein>
<evidence type="ECO:0000313" key="1">
    <source>
        <dbReference type="EMBL" id="KAL3752362.1"/>
    </source>
</evidence>
<dbReference type="Proteomes" id="UP001634007">
    <property type="component" value="Unassembled WGS sequence"/>
</dbReference>
<gene>
    <name evidence="1" type="ORF">ACJRO7_013075</name>
</gene>
<sequence>MKKTAKIQWWRNFSLVTANQRVLNGSNSDSRQMGVFKANIMIAEIGIYGTSEVACNHDASGEVKNLVIIKFREGVAGEDNLQGMEKLVLGMDTVKSFEWQVPLILKLFLAPSRVPTFH</sequence>
<dbReference type="EMBL" id="JBJKBG010000002">
    <property type="protein sequence ID" value="KAL3752362.1"/>
    <property type="molecule type" value="Genomic_DNA"/>
</dbReference>
<organism evidence="1 2">
    <name type="scientific">Eucalyptus globulus</name>
    <name type="common">Tasmanian blue gum</name>
    <dbReference type="NCBI Taxonomy" id="34317"/>
    <lineage>
        <taxon>Eukaryota</taxon>
        <taxon>Viridiplantae</taxon>
        <taxon>Streptophyta</taxon>
        <taxon>Embryophyta</taxon>
        <taxon>Tracheophyta</taxon>
        <taxon>Spermatophyta</taxon>
        <taxon>Magnoliopsida</taxon>
        <taxon>eudicotyledons</taxon>
        <taxon>Gunneridae</taxon>
        <taxon>Pentapetalae</taxon>
        <taxon>rosids</taxon>
        <taxon>malvids</taxon>
        <taxon>Myrtales</taxon>
        <taxon>Myrtaceae</taxon>
        <taxon>Myrtoideae</taxon>
        <taxon>Eucalypteae</taxon>
        <taxon>Eucalyptus</taxon>
    </lineage>
</organism>
<keyword evidence="2" id="KW-1185">Reference proteome</keyword>
<comment type="caution">
    <text evidence="1">The sequence shown here is derived from an EMBL/GenBank/DDBJ whole genome shotgun (WGS) entry which is preliminary data.</text>
</comment>
<name>A0ABD3LR28_EUCGL</name>
<evidence type="ECO:0000313" key="2">
    <source>
        <dbReference type="Proteomes" id="UP001634007"/>
    </source>
</evidence>
<evidence type="ECO:0008006" key="3">
    <source>
        <dbReference type="Google" id="ProtNLM"/>
    </source>
</evidence>